<name>A0A2S5D3U6_LYSSH</name>
<dbReference type="AlphaFoldDB" id="A0A2S5D3U6"/>
<organism evidence="4 5">
    <name type="scientific">Lysinibacillus sphaericus</name>
    <name type="common">Bacillus sphaericus</name>
    <dbReference type="NCBI Taxonomy" id="1421"/>
    <lineage>
        <taxon>Bacteria</taxon>
        <taxon>Bacillati</taxon>
        <taxon>Bacillota</taxon>
        <taxon>Bacilli</taxon>
        <taxon>Bacillales</taxon>
        <taxon>Bacillaceae</taxon>
        <taxon>Lysinibacillus</taxon>
    </lineage>
</organism>
<evidence type="ECO:0000259" key="3">
    <source>
        <dbReference type="Pfam" id="PF03448"/>
    </source>
</evidence>
<dbReference type="Proteomes" id="UP000237319">
    <property type="component" value="Unassembled WGS sequence"/>
</dbReference>
<evidence type="ECO:0000313" key="4">
    <source>
        <dbReference type="EMBL" id="POZ57662.1"/>
    </source>
</evidence>
<keyword evidence="2" id="KW-1133">Transmembrane helix</keyword>
<feature type="coiled-coil region" evidence="1">
    <location>
        <begin position="101"/>
        <end position="156"/>
    </location>
</feature>
<dbReference type="Pfam" id="PF03448">
    <property type="entry name" value="MgtE_N"/>
    <property type="match status" value="1"/>
</dbReference>
<keyword evidence="2" id="KW-0812">Transmembrane</keyword>
<proteinExistence type="predicted"/>
<dbReference type="Gene3D" id="6.10.250.3110">
    <property type="match status" value="1"/>
</dbReference>
<dbReference type="EMBL" id="PGLV01000001">
    <property type="protein sequence ID" value="POZ57662.1"/>
    <property type="molecule type" value="Genomic_DNA"/>
</dbReference>
<accession>A0A2S5D3U6</accession>
<evidence type="ECO:0000256" key="1">
    <source>
        <dbReference type="SAM" id="Coils"/>
    </source>
</evidence>
<protein>
    <recommendedName>
        <fullName evidence="3">Magnesium transporter MgtE intracellular domain-containing protein</fullName>
    </recommendedName>
</protein>
<keyword evidence="1" id="KW-0175">Coiled coil</keyword>
<gene>
    <name evidence="4" type="ORF">LYSIN_02446</name>
</gene>
<dbReference type="InterPro" id="IPR006668">
    <property type="entry name" value="Mg_transptr_MgtE_intracell_dom"/>
</dbReference>
<evidence type="ECO:0000313" key="5">
    <source>
        <dbReference type="Proteomes" id="UP000237319"/>
    </source>
</evidence>
<sequence>MKFLHLRISRKKSGDFMAKKENRIKTELEVQQPPRKSGGFQKFFIWILIPVMFVVAVLLVVATLMNTNVFDLGKKAVSSLPFVESEAQQAKDAVVIDDSKVVSLQAELQEKEAEIAQLQKKLDDTTTEKEKLLTEQEKLQFEIEKLNREQDDVKRDFNDILSTFDKMSPKAAAPVLIKMSDAQALRILSSLKPDKLAAILEKMEPQDAAKYTELMAKQ</sequence>
<feature type="transmembrane region" description="Helical" evidence="2">
    <location>
        <begin position="43"/>
        <end position="65"/>
    </location>
</feature>
<feature type="domain" description="Magnesium transporter MgtE intracellular" evidence="3">
    <location>
        <begin position="161"/>
        <end position="214"/>
    </location>
</feature>
<comment type="caution">
    <text evidence="4">The sequence shown here is derived from an EMBL/GenBank/DDBJ whole genome shotgun (WGS) entry which is preliminary data.</text>
</comment>
<dbReference type="RefSeq" id="WP_369444150.1">
    <property type="nucleotide sequence ID" value="NZ_PGLV01000001.1"/>
</dbReference>
<reference evidence="4 5" key="1">
    <citation type="submission" date="2017-11" db="EMBL/GenBank/DDBJ databases">
        <title>Genome sequence of Lysinibacillus sphaericus, a lignin-degrading bacteria isolated from municipal solid waste soil.</title>
        <authorList>
            <person name="Persinoti G.F."/>
            <person name="Paixao D.A."/>
            <person name="Bugg T.D."/>
            <person name="Squina F.M."/>
        </authorList>
    </citation>
    <scope>NUCLEOTIDE SEQUENCE [LARGE SCALE GENOMIC DNA]</scope>
    <source>
        <strain evidence="4 5">A1</strain>
    </source>
</reference>
<keyword evidence="2" id="KW-0472">Membrane</keyword>
<evidence type="ECO:0000256" key="2">
    <source>
        <dbReference type="SAM" id="Phobius"/>
    </source>
</evidence>
<dbReference type="SUPFAM" id="SSF158791">
    <property type="entry name" value="MgtE N-terminal domain-like"/>
    <property type="match status" value="1"/>
</dbReference>
<keyword evidence="5" id="KW-1185">Reference proteome</keyword>